<keyword evidence="6 13" id="KW-0862">Zinc</keyword>
<dbReference type="CDD" id="cd01121">
    <property type="entry name" value="RadA_SMS_N"/>
    <property type="match status" value="1"/>
</dbReference>
<dbReference type="FunFam" id="3.40.50.300:FF:000050">
    <property type="entry name" value="DNA repair protein RadA"/>
    <property type="match status" value="1"/>
</dbReference>
<evidence type="ECO:0000256" key="12">
    <source>
        <dbReference type="NCBIfam" id="TIGR00416"/>
    </source>
</evidence>
<evidence type="ECO:0000256" key="8">
    <source>
        <dbReference type="ARBA" id="ARBA00023016"/>
    </source>
</evidence>
<dbReference type="GO" id="GO:0000725">
    <property type="term" value="P:recombinational repair"/>
    <property type="evidence" value="ECO:0007669"/>
    <property type="project" value="UniProtKB-UniRule"/>
</dbReference>
<evidence type="ECO:0000256" key="13">
    <source>
        <dbReference type="RuleBase" id="RU003555"/>
    </source>
</evidence>
<evidence type="ECO:0000256" key="11">
    <source>
        <dbReference type="HAMAP-Rule" id="MF_01498"/>
    </source>
</evidence>
<name>A0A3D8PRB0_9BACI</name>
<keyword evidence="2 11" id="KW-0547">Nucleotide-binding</keyword>
<keyword evidence="7 11" id="KW-0067">ATP-binding</keyword>
<comment type="domain">
    <text evidence="11">The middle region has homology to RecA with ATPase motifs including the RadA KNRFG motif, while the C-terminus is homologous to Lon protease.</text>
</comment>
<comment type="caution">
    <text evidence="15">The sequence shown here is derived from an EMBL/GenBank/DDBJ whole genome shotgun (WGS) entry which is preliminary data.</text>
</comment>
<organism evidence="15 16">
    <name type="scientific">Oceanobacillus chungangensis</name>
    <dbReference type="NCBI Taxonomy" id="1229152"/>
    <lineage>
        <taxon>Bacteria</taxon>
        <taxon>Bacillati</taxon>
        <taxon>Bacillota</taxon>
        <taxon>Bacilli</taxon>
        <taxon>Bacillales</taxon>
        <taxon>Bacillaceae</taxon>
        <taxon>Oceanobacillus</taxon>
    </lineage>
</organism>
<feature type="short sequence motif" description="RadA KNRFG motif" evidence="11">
    <location>
        <begin position="254"/>
        <end position="258"/>
    </location>
</feature>
<dbReference type="SMART" id="SM00382">
    <property type="entry name" value="AAA"/>
    <property type="match status" value="1"/>
</dbReference>
<gene>
    <name evidence="11" type="primary">radA</name>
    <name evidence="15" type="ORF">CWR45_09440</name>
</gene>
<evidence type="ECO:0000256" key="5">
    <source>
        <dbReference type="ARBA" id="ARBA00022801"/>
    </source>
</evidence>
<keyword evidence="10 11" id="KW-0234">DNA repair</keyword>
<dbReference type="Pfam" id="PF13541">
    <property type="entry name" value="ChlI"/>
    <property type="match status" value="1"/>
</dbReference>
<evidence type="ECO:0000256" key="4">
    <source>
        <dbReference type="ARBA" id="ARBA00022771"/>
    </source>
</evidence>
<dbReference type="Proteomes" id="UP000256520">
    <property type="component" value="Unassembled WGS sequence"/>
</dbReference>
<accession>A0A3D8PRB0</accession>
<dbReference type="Pfam" id="PF13481">
    <property type="entry name" value="AAA_25"/>
    <property type="match status" value="1"/>
</dbReference>
<evidence type="ECO:0000256" key="1">
    <source>
        <dbReference type="ARBA" id="ARBA00022723"/>
    </source>
</evidence>
<dbReference type="PANTHER" id="PTHR32472">
    <property type="entry name" value="DNA REPAIR PROTEIN RADA"/>
    <property type="match status" value="1"/>
</dbReference>
<evidence type="ECO:0000313" key="15">
    <source>
        <dbReference type="EMBL" id="RDW18534.1"/>
    </source>
</evidence>
<dbReference type="InterPro" id="IPR003593">
    <property type="entry name" value="AAA+_ATPase"/>
</dbReference>
<dbReference type="GO" id="GO:0140664">
    <property type="term" value="F:ATP-dependent DNA damage sensor activity"/>
    <property type="evidence" value="ECO:0007669"/>
    <property type="project" value="InterPro"/>
</dbReference>
<dbReference type="PANTHER" id="PTHR32472:SF10">
    <property type="entry name" value="DNA REPAIR PROTEIN RADA-LIKE PROTEIN"/>
    <property type="match status" value="1"/>
</dbReference>
<dbReference type="InterPro" id="IPR020568">
    <property type="entry name" value="Ribosomal_Su5_D2-typ_SF"/>
</dbReference>
<dbReference type="Gene3D" id="3.40.50.300">
    <property type="entry name" value="P-loop containing nucleotide triphosphate hydrolases"/>
    <property type="match status" value="1"/>
</dbReference>
<evidence type="ECO:0000256" key="3">
    <source>
        <dbReference type="ARBA" id="ARBA00022763"/>
    </source>
</evidence>
<dbReference type="GO" id="GO:0003684">
    <property type="term" value="F:damaged DNA binding"/>
    <property type="evidence" value="ECO:0007669"/>
    <property type="project" value="InterPro"/>
</dbReference>
<dbReference type="GO" id="GO:0008270">
    <property type="term" value="F:zinc ion binding"/>
    <property type="evidence" value="ECO:0007669"/>
    <property type="project" value="UniProtKB-KW"/>
</dbReference>
<evidence type="ECO:0000313" key="16">
    <source>
        <dbReference type="Proteomes" id="UP000256520"/>
    </source>
</evidence>
<dbReference type="HAMAP" id="MF_01498">
    <property type="entry name" value="RadA_bact"/>
    <property type="match status" value="1"/>
</dbReference>
<evidence type="ECO:0000256" key="6">
    <source>
        <dbReference type="ARBA" id="ARBA00022833"/>
    </source>
</evidence>
<dbReference type="AlphaFoldDB" id="A0A3D8PRB0"/>
<dbReference type="NCBIfam" id="TIGR00416">
    <property type="entry name" value="sms"/>
    <property type="match status" value="1"/>
</dbReference>
<dbReference type="EMBL" id="PIOD01000010">
    <property type="protein sequence ID" value="RDW18534.1"/>
    <property type="molecule type" value="Genomic_DNA"/>
</dbReference>
<dbReference type="InterPro" id="IPR004504">
    <property type="entry name" value="DNA_repair_RadA"/>
</dbReference>
<dbReference type="SUPFAM" id="SSF54211">
    <property type="entry name" value="Ribosomal protein S5 domain 2-like"/>
    <property type="match status" value="1"/>
</dbReference>
<dbReference type="GO" id="GO:0005829">
    <property type="term" value="C:cytosol"/>
    <property type="evidence" value="ECO:0007669"/>
    <property type="project" value="TreeGrafter"/>
</dbReference>
<comment type="similarity">
    <text evidence="11 13">Belongs to the RecA family. RadA subfamily.</text>
</comment>
<reference evidence="16" key="1">
    <citation type="submission" date="2017-11" db="EMBL/GenBank/DDBJ databases">
        <authorList>
            <person name="Zhu W."/>
        </authorList>
    </citation>
    <scope>NUCLEOTIDE SEQUENCE [LARGE SCALE GENOMIC DNA]</scope>
    <source>
        <strain evidence="16">CAU 1051</strain>
    </source>
</reference>
<evidence type="ECO:0000256" key="2">
    <source>
        <dbReference type="ARBA" id="ARBA00022741"/>
    </source>
</evidence>
<dbReference type="Pfam" id="PF18073">
    <property type="entry name" value="Zn_ribbon_LapB"/>
    <property type="match status" value="1"/>
</dbReference>
<keyword evidence="4 13" id="KW-0863">Zinc-finger</keyword>
<dbReference type="InterPro" id="IPR041166">
    <property type="entry name" value="Rubredoxin_2"/>
</dbReference>
<keyword evidence="16" id="KW-1185">Reference proteome</keyword>
<keyword evidence="9 11" id="KW-0238">DNA-binding</keyword>
<sequence>MAKRKSKFVCQDCGYESPKWMGKCPGCNNWNTLVEEVESTTTRGNHAFRGVTKVNSKPEKITAIESEKEPRITTSMKEFNRVLGGGIVLGSLVLIGGDPGIGKSTLLLQISSQLAEKQLPILYISGEESTRQTKLRADRLGIKADLLYVLSETNLFDITKQIEEIRPSFVVVDSIQTIYREEISSAPGSVSQVRECTGELMRIAKSMGIPIFIVGHVTKEGAIAGPRLLEHMVDAVLYFEGERHHVYRILRSVKNRFGSTNEMGIFEMKEEGLREVMNPSEIFLEERSEGSAGSTVVASMEGTRPILVEIQALISPSSFGNPRRMATGIDNNRVPLLMAVLEKRVGMMLQNQDAYIKVTGGVKLDEPAIDLALAVSIASSFRDRSTRPNDIFIGEVGLTGEIRRVSRIEQRVQEAAKLGFKRVICPKNNLDGWTPPKNIQVIGVSTVQEALDVGIEQ</sequence>
<feature type="binding site" evidence="11">
    <location>
        <begin position="97"/>
        <end position="104"/>
    </location>
    <ligand>
        <name>ATP</name>
        <dbReference type="ChEBI" id="CHEBI:30616"/>
    </ligand>
</feature>
<keyword evidence="1 11" id="KW-0479">Metal-binding</keyword>
<evidence type="ECO:0000256" key="7">
    <source>
        <dbReference type="ARBA" id="ARBA00022840"/>
    </source>
</evidence>
<proteinExistence type="inferred from homology"/>
<dbReference type="GO" id="GO:0016787">
    <property type="term" value="F:hydrolase activity"/>
    <property type="evidence" value="ECO:0007669"/>
    <property type="project" value="UniProtKB-KW"/>
</dbReference>
<dbReference type="PRINTS" id="PR01874">
    <property type="entry name" value="DNAREPAIRADA"/>
</dbReference>
<evidence type="ECO:0000256" key="10">
    <source>
        <dbReference type="ARBA" id="ARBA00023204"/>
    </source>
</evidence>
<dbReference type="SUPFAM" id="SSF52540">
    <property type="entry name" value="P-loop containing nucleoside triphosphate hydrolases"/>
    <property type="match status" value="1"/>
</dbReference>
<dbReference type="RefSeq" id="WP_115749636.1">
    <property type="nucleotide sequence ID" value="NZ_PIOD01000010.1"/>
</dbReference>
<evidence type="ECO:0000256" key="9">
    <source>
        <dbReference type="ARBA" id="ARBA00023125"/>
    </source>
</evidence>
<evidence type="ECO:0000259" key="14">
    <source>
        <dbReference type="PROSITE" id="PS50162"/>
    </source>
</evidence>
<dbReference type="FunFam" id="3.30.230.10:FF:000031">
    <property type="entry name" value="DNA repair protein RadA"/>
    <property type="match status" value="1"/>
</dbReference>
<keyword evidence="3 11" id="KW-0227">DNA damage</keyword>
<dbReference type="InterPro" id="IPR014721">
    <property type="entry name" value="Ribsml_uS5_D2-typ_fold_subgr"/>
</dbReference>
<dbReference type="InterPro" id="IPR020588">
    <property type="entry name" value="RecA_ATP-bd"/>
</dbReference>
<comment type="function">
    <text evidence="13">DNA-dependent ATPase involved in processing of recombination intermediates, plays a role in repairing DNA breaks. Stimulates the branch migration of RecA-mediated strand transfer reactions, allowing the 3' invading strand to extend heteroduplex DNA faster. Binds ssDNA in the presence of ADP but not other nucleotides, has ATPase activity that is stimulated by ssDNA and various branched DNA structures, but inhibited by SSB. Does not have RecA's homology-searching function.</text>
</comment>
<dbReference type="PROSITE" id="PS50162">
    <property type="entry name" value="RECA_2"/>
    <property type="match status" value="1"/>
</dbReference>
<dbReference type="OrthoDB" id="9803906at2"/>
<comment type="function">
    <text evidence="11">Plays a role in repairing double-strand DNA breaks, probably involving stabilizing or processing branched DNA or blocked replication forks.</text>
</comment>
<protein>
    <recommendedName>
        <fullName evidence="11 12">DNA repair protein RadA</fullName>
    </recommendedName>
</protein>
<feature type="domain" description="RecA family profile 1" evidence="14">
    <location>
        <begin position="68"/>
        <end position="217"/>
    </location>
</feature>
<keyword evidence="8 11" id="KW-0346">Stress response</keyword>
<dbReference type="Gene3D" id="3.30.230.10">
    <property type="match status" value="1"/>
</dbReference>
<feature type="region of interest" description="Lon-protease-like" evidence="11">
    <location>
        <begin position="353"/>
        <end position="457"/>
    </location>
</feature>
<dbReference type="InterPro" id="IPR027417">
    <property type="entry name" value="P-loop_NTPase"/>
</dbReference>
<keyword evidence="5" id="KW-0378">Hydrolase</keyword>
<dbReference type="GO" id="GO:0005524">
    <property type="term" value="F:ATP binding"/>
    <property type="evidence" value="ECO:0007669"/>
    <property type="project" value="UniProtKB-UniRule"/>
</dbReference>